<dbReference type="EMBL" id="JBHSPA010000135">
    <property type="protein sequence ID" value="MFC5835584.1"/>
    <property type="molecule type" value="Genomic_DNA"/>
</dbReference>
<organism evidence="2 3">
    <name type="scientific">Nonomuraea insulae</name>
    <dbReference type="NCBI Taxonomy" id="1616787"/>
    <lineage>
        <taxon>Bacteria</taxon>
        <taxon>Bacillati</taxon>
        <taxon>Actinomycetota</taxon>
        <taxon>Actinomycetes</taxon>
        <taxon>Streptosporangiales</taxon>
        <taxon>Streptosporangiaceae</taxon>
        <taxon>Nonomuraea</taxon>
    </lineage>
</organism>
<evidence type="ECO:0000313" key="3">
    <source>
        <dbReference type="Proteomes" id="UP001596058"/>
    </source>
</evidence>
<dbReference type="Pfam" id="PF14534">
    <property type="entry name" value="DUF4440"/>
    <property type="match status" value="1"/>
</dbReference>
<dbReference type="InterPro" id="IPR011944">
    <property type="entry name" value="Steroid_delta5-4_isomerase"/>
</dbReference>
<feature type="domain" description="DUF4440" evidence="1">
    <location>
        <begin position="10"/>
        <end position="119"/>
    </location>
</feature>
<gene>
    <name evidence="2" type="ORF">ACFPZ3_68185</name>
</gene>
<dbReference type="InterPro" id="IPR027843">
    <property type="entry name" value="DUF4440"/>
</dbReference>
<dbReference type="Gene3D" id="3.10.450.50">
    <property type="match status" value="1"/>
</dbReference>
<sequence length="146" mass="16200">MITIDAEQEIRALFADLEDAWNRGDGDAYGACFTEDAGYTTFVGTVYRGRADLISGHRALFGSVLKGTRMFNEVTGIHFYGPGVAVVTGRGEVSRKRPGRLAKVQTYTLVREAGGRWRIASFHNTKRRPLLEAMSFRFVPDSAPRP</sequence>
<protein>
    <submittedName>
        <fullName evidence="2">SgcJ/EcaC family oxidoreductase</fullName>
    </submittedName>
</protein>
<keyword evidence="3" id="KW-1185">Reference proteome</keyword>
<name>A0ABW1DBZ3_9ACTN</name>
<reference evidence="3" key="1">
    <citation type="journal article" date="2019" name="Int. J. Syst. Evol. Microbiol.">
        <title>The Global Catalogue of Microorganisms (GCM) 10K type strain sequencing project: providing services to taxonomists for standard genome sequencing and annotation.</title>
        <authorList>
            <consortium name="The Broad Institute Genomics Platform"/>
            <consortium name="The Broad Institute Genome Sequencing Center for Infectious Disease"/>
            <person name="Wu L."/>
            <person name="Ma J."/>
        </authorList>
    </citation>
    <scope>NUCLEOTIDE SEQUENCE [LARGE SCALE GENOMIC DNA]</scope>
    <source>
        <strain evidence="3">CCUG 53903</strain>
    </source>
</reference>
<dbReference type="InterPro" id="IPR032710">
    <property type="entry name" value="NTF2-like_dom_sf"/>
</dbReference>
<dbReference type="NCBIfam" id="TIGR02246">
    <property type="entry name" value="SgcJ/EcaC family oxidoreductase"/>
    <property type="match status" value="1"/>
</dbReference>
<proteinExistence type="predicted"/>
<dbReference type="SUPFAM" id="SSF54427">
    <property type="entry name" value="NTF2-like"/>
    <property type="match status" value="1"/>
</dbReference>
<evidence type="ECO:0000313" key="2">
    <source>
        <dbReference type="EMBL" id="MFC5835584.1"/>
    </source>
</evidence>
<comment type="caution">
    <text evidence="2">The sequence shown here is derived from an EMBL/GenBank/DDBJ whole genome shotgun (WGS) entry which is preliminary data.</text>
</comment>
<dbReference type="RefSeq" id="WP_379525001.1">
    <property type="nucleotide sequence ID" value="NZ_JBHSPA010000135.1"/>
</dbReference>
<dbReference type="Proteomes" id="UP001596058">
    <property type="component" value="Unassembled WGS sequence"/>
</dbReference>
<accession>A0ABW1DBZ3</accession>
<evidence type="ECO:0000259" key="1">
    <source>
        <dbReference type="Pfam" id="PF14534"/>
    </source>
</evidence>